<dbReference type="Proteomes" id="UP000027586">
    <property type="component" value="Unassembled WGS sequence"/>
</dbReference>
<feature type="compositionally biased region" description="Polar residues" evidence="1">
    <location>
        <begin position="9"/>
        <end position="34"/>
    </location>
</feature>
<comment type="caution">
    <text evidence="2">The sequence shown here is derived from an EMBL/GenBank/DDBJ whole genome shotgun (WGS) entry which is preliminary data.</text>
</comment>
<dbReference type="OrthoDB" id="2287167at2759"/>
<sequence length="380" mass="41892">MALSAKFPNPNQTGTPQVNTPSGTHPQHPTTPGSSLAIWQSFTQHRRNLQVQKTTVYEDKPAKSEAQHRRHELTFVRSNEENSAAFDLAGITDVSPEDFFGALVIQHPSALGWVPSKHSASCVIVSFEDSCSRDAAVHAGVTVKNLMVPGVPTVGLENSVYQVSLDGLPLMNREVLATALRATMGRYGHILDIKLCTDKFHLLTGRGSVLLDISAASGEDAYLALEHEVHLEIKGNKRIILARWRGMAIHCNYCKKEGHKIADCQKLKERKERMNARKLCFICAKRPRIADAVEDTRVSDANANDNQTMLVPAEEPSSQHSETMSATAPKRHISSQHHKPGDTIDDPAIISDTDESGMDDDTEIRLPRVKQETEDIAMGR</sequence>
<feature type="region of interest" description="Disordered" evidence="1">
    <location>
        <begin position="1"/>
        <end position="34"/>
    </location>
</feature>
<feature type="compositionally biased region" description="Basic residues" evidence="1">
    <location>
        <begin position="329"/>
        <end position="338"/>
    </location>
</feature>
<dbReference type="AlphaFoldDB" id="A0A068SH40"/>
<feature type="region of interest" description="Disordered" evidence="1">
    <location>
        <begin position="311"/>
        <end position="380"/>
    </location>
</feature>
<organism evidence="2 3">
    <name type="scientific">Lichtheimia corymbifera JMRC:FSU:9682</name>
    <dbReference type="NCBI Taxonomy" id="1263082"/>
    <lineage>
        <taxon>Eukaryota</taxon>
        <taxon>Fungi</taxon>
        <taxon>Fungi incertae sedis</taxon>
        <taxon>Mucoromycota</taxon>
        <taxon>Mucoromycotina</taxon>
        <taxon>Mucoromycetes</taxon>
        <taxon>Mucorales</taxon>
        <taxon>Lichtheimiaceae</taxon>
        <taxon>Lichtheimia</taxon>
    </lineage>
</organism>
<reference evidence="2" key="1">
    <citation type="submission" date="2013-08" db="EMBL/GenBank/DDBJ databases">
        <title>Gene expansion shapes genome architecture in the human pathogen Lichtheimia corymbifera: an evolutionary genomics analysis in the ancient terrestrial Mucorales (Mucoromycotina).</title>
        <authorList>
            <person name="Schwartze V.U."/>
            <person name="Winter S."/>
            <person name="Shelest E."/>
            <person name="Marcet-Houben M."/>
            <person name="Horn F."/>
            <person name="Wehner S."/>
            <person name="Hoffmann K."/>
            <person name="Riege K."/>
            <person name="Sammeth M."/>
            <person name="Nowrousian M."/>
            <person name="Valiante V."/>
            <person name="Linde J."/>
            <person name="Jacobsen I.D."/>
            <person name="Marz M."/>
            <person name="Brakhage A.A."/>
            <person name="Gabaldon T."/>
            <person name="Bocker S."/>
            <person name="Voigt K."/>
        </authorList>
    </citation>
    <scope>NUCLEOTIDE SEQUENCE [LARGE SCALE GENOMIC DNA]</scope>
    <source>
        <strain evidence="2">FSU 9682</strain>
    </source>
</reference>
<evidence type="ECO:0000313" key="3">
    <source>
        <dbReference type="Proteomes" id="UP000027586"/>
    </source>
</evidence>
<feature type="compositionally biased region" description="Acidic residues" evidence="1">
    <location>
        <begin position="352"/>
        <end position="362"/>
    </location>
</feature>
<evidence type="ECO:0000256" key="1">
    <source>
        <dbReference type="SAM" id="MobiDB-lite"/>
    </source>
</evidence>
<feature type="compositionally biased region" description="Polar residues" evidence="1">
    <location>
        <begin position="316"/>
        <end position="326"/>
    </location>
</feature>
<proteinExistence type="predicted"/>
<name>A0A068SH40_9FUNG</name>
<evidence type="ECO:0008006" key="4">
    <source>
        <dbReference type="Google" id="ProtNLM"/>
    </source>
</evidence>
<evidence type="ECO:0000313" key="2">
    <source>
        <dbReference type="EMBL" id="CDH61604.1"/>
    </source>
</evidence>
<gene>
    <name evidence="2" type="ORF">LCOR_12379.1</name>
</gene>
<dbReference type="VEuPathDB" id="FungiDB:LCOR_12379.1"/>
<protein>
    <recommendedName>
        <fullName evidence="4">CCHC-type domain-containing protein</fullName>
    </recommendedName>
</protein>
<feature type="compositionally biased region" description="Basic and acidic residues" evidence="1">
    <location>
        <begin position="363"/>
        <end position="373"/>
    </location>
</feature>
<keyword evidence="3" id="KW-1185">Reference proteome</keyword>
<accession>A0A068SH40</accession>
<dbReference type="EMBL" id="CBTN010000209">
    <property type="protein sequence ID" value="CDH61604.1"/>
    <property type="molecule type" value="Genomic_DNA"/>
</dbReference>